<comment type="similarity">
    <text evidence="1 2">Belongs to the BioY family.</text>
</comment>
<keyword evidence="2 3" id="KW-0472">Membrane</keyword>
<protein>
    <recommendedName>
        <fullName evidence="2">Biotin transporter</fullName>
    </recommendedName>
</protein>
<evidence type="ECO:0000256" key="3">
    <source>
        <dbReference type="SAM" id="Phobius"/>
    </source>
</evidence>
<dbReference type="PANTHER" id="PTHR34295:SF1">
    <property type="entry name" value="BIOTIN TRANSPORTER BIOY"/>
    <property type="match status" value="1"/>
</dbReference>
<reference evidence="4 5" key="1">
    <citation type="submission" date="2023-10" db="EMBL/GenBank/DDBJ databases">
        <title>Nicoliella lavandulae sp. nov. isolated from Lavandula angustifolia flowers.</title>
        <authorList>
            <person name="Alcantara C."/>
            <person name="Zuniga M."/>
            <person name="Landete J.M."/>
            <person name="Monedero V."/>
        </authorList>
    </citation>
    <scope>NUCLEOTIDE SEQUENCE [LARGE SCALE GENOMIC DNA]</scope>
    <source>
        <strain evidence="4 5">Es01</strain>
    </source>
</reference>
<dbReference type="EMBL" id="JAWMWH010000001">
    <property type="protein sequence ID" value="MEJ6400044.1"/>
    <property type="molecule type" value="Genomic_DNA"/>
</dbReference>
<keyword evidence="2" id="KW-0813">Transport</keyword>
<dbReference type="Gene3D" id="1.10.1760.20">
    <property type="match status" value="1"/>
</dbReference>
<keyword evidence="5" id="KW-1185">Reference proteome</keyword>
<dbReference type="Pfam" id="PF02632">
    <property type="entry name" value="BioY"/>
    <property type="match status" value="1"/>
</dbReference>
<comment type="caution">
    <text evidence="4">The sequence shown here is derived from an EMBL/GenBank/DDBJ whole genome shotgun (WGS) entry which is preliminary data.</text>
</comment>
<evidence type="ECO:0000256" key="2">
    <source>
        <dbReference type="PIRNR" id="PIRNR016661"/>
    </source>
</evidence>
<feature type="transmembrane region" description="Helical" evidence="3">
    <location>
        <begin position="55"/>
        <end position="74"/>
    </location>
</feature>
<name>A0ABU8SJU8_9LACO</name>
<dbReference type="Proteomes" id="UP001370590">
    <property type="component" value="Unassembled WGS sequence"/>
</dbReference>
<keyword evidence="3" id="KW-1133">Transmembrane helix</keyword>
<proteinExistence type="inferred from homology"/>
<dbReference type="PANTHER" id="PTHR34295">
    <property type="entry name" value="BIOTIN TRANSPORTER BIOY"/>
    <property type="match status" value="1"/>
</dbReference>
<sequence length="183" mass="19386">MKNKNLTQIALMIALLIVLGAIPGIPIGIIPVPIVLQNFGIILASLLLGGKKGTITIAIFLFLAAIGLPILSGFRGGLAVFLGPTGGYLLAWLLTPSVLAGLTQLTQRILGRPLNWFSTTAVTLVVGIVFIYLIACSWLAVQSHMPFSTALSANLLFIPGDVIKIIIAVTVAKRLRKIIPINN</sequence>
<dbReference type="InterPro" id="IPR003784">
    <property type="entry name" value="BioY"/>
</dbReference>
<evidence type="ECO:0000313" key="4">
    <source>
        <dbReference type="EMBL" id="MEJ6400044.1"/>
    </source>
</evidence>
<evidence type="ECO:0000256" key="1">
    <source>
        <dbReference type="ARBA" id="ARBA00010692"/>
    </source>
</evidence>
<comment type="subcellular location">
    <subcellularLocation>
        <location evidence="2">Cell membrane</location>
        <topology evidence="2">Multi-pass membrane protein</topology>
    </subcellularLocation>
</comment>
<evidence type="ECO:0000313" key="5">
    <source>
        <dbReference type="Proteomes" id="UP001370590"/>
    </source>
</evidence>
<organism evidence="4 5">
    <name type="scientific">Nicoliella lavandulae</name>
    <dbReference type="NCBI Taxonomy" id="3082954"/>
    <lineage>
        <taxon>Bacteria</taxon>
        <taxon>Bacillati</taxon>
        <taxon>Bacillota</taxon>
        <taxon>Bacilli</taxon>
        <taxon>Lactobacillales</taxon>
        <taxon>Lactobacillaceae</taxon>
        <taxon>Nicoliella</taxon>
    </lineage>
</organism>
<feature type="transmembrane region" description="Helical" evidence="3">
    <location>
        <begin position="153"/>
        <end position="172"/>
    </location>
</feature>
<keyword evidence="2" id="KW-1003">Cell membrane</keyword>
<accession>A0ABU8SJU8</accession>
<dbReference type="RefSeq" id="WP_339959867.1">
    <property type="nucleotide sequence ID" value="NZ_JAWMWH010000001.1"/>
</dbReference>
<keyword evidence="3" id="KW-0812">Transmembrane</keyword>
<dbReference type="PIRSF" id="PIRSF016661">
    <property type="entry name" value="BioY"/>
    <property type="match status" value="1"/>
</dbReference>
<feature type="transmembrane region" description="Helical" evidence="3">
    <location>
        <begin position="114"/>
        <end position="141"/>
    </location>
</feature>
<gene>
    <name evidence="4" type="ORF">R4146_02450</name>
</gene>
<feature type="transmembrane region" description="Helical" evidence="3">
    <location>
        <begin position="80"/>
        <end position="102"/>
    </location>
</feature>